<dbReference type="Proteomes" id="UP000272560">
    <property type="component" value="Unassembled WGS sequence"/>
</dbReference>
<evidence type="ECO:0000313" key="2">
    <source>
        <dbReference type="Proteomes" id="UP000272560"/>
    </source>
</evidence>
<gene>
    <name evidence="1" type="ORF">D6T63_06755</name>
</gene>
<keyword evidence="2" id="KW-1185">Reference proteome</keyword>
<dbReference type="OrthoDB" id="264773at2"/>
<reference evidence="1 2" key="1">
    <citation type="submission" date="2018-09" db="EMBL/GenBank/DDBJ databases">
        <title>Novel species of Arthrobacter.</title>
        <authorList>
            <person name="Liu Q."/>
            <person name="Xin Y.-H."/>
        </authorList>
    </citation>
    <scope>NUCLEOTIDE SEQUENCE [LARGE SCALE GENOMIC DNA]</scope>
    <source>
        <strain evidence="1 2">Hz2</strain>
    </source>
</reference>
<protein>
    <recommendedName>
        <fullName evidence="3">Right handed beta helix domain-containing protein</fullName>
    </recommendedName>
</protein>
<sequence length="311" mass="32508">MEAQAQPGQADLPDYRKLECPAATQQVATSAELADALESAAPGDVIRLADGVYGGPFVARSSGTAVERIFLCGGRGAVLDGGSIKGGYVLHLDQAEHWALIGFTVRNGQKGVMADATTGTFIQDLAVTGIGDEAIHLRNNSTANVVLNNTISNTGLRKPKFGEGVYIGSAESNWCTVTECLPDRSDRNVIAGNTISGTTSESIDVKEGTVNGLIIDNTFDGSDLSGADSWVDVKGTAWTITGNRGENTPLDGFQTHEIIDGWGTRNLFADNTAIVNGAGHAIATRPERANIVDCANLVENAGEGLTNADCR</sequence>
<dbReference type="SMART" id="SM00710">
    <property type="entry name" value="PbH1"/>
    <property type="match status" value="7"/>
</dbReference>
<organism evidence="1 2">
    <name type="scientific">Arthrobacter cheniae</name>
    <dbReference type="NCBI Taxonomy" id="1258888"/>
    <lineage>
        <taxon>Bacteria</taxon>
        <taxon>Bacillati</taxon>
        <taxon>Actinomycetota</taxon>
        <taxon>Actinomycetes</taxon>
        <taxon>Micrococcales</taxon>
        <taxon>Micrococcaceae</taxon>
        <taxon>Arthrobacter</taxon>
    </lineage>
</organism>
<evidence type="ECO:0000313" key="1">
    <source>
        <dbReference type="EMBL" id="RJT81115.1"/>
    </source>
</evidence>
<dbReference type="InterPro" id="IPR011050">
    <property type="entry name" value="Pectin_lyase_fold/virulence"/>
</dbReference>
<proteinExistence type="predicted"/>
<dbReference type="Gene3D" id="2.160.20.10">
    <property type="entry name" value="Single-stranded right-handed beta-helix, Pectin lyase-like"/>
    <property type="match status" value="1"/>
</dbReference>
<accession>A0A3A5M9U3</accession>
<dbReference type="EMBL" id="QZVT01000003">
    <property type="protein sequence ID" value="RJT81115.1"/>
    <property type="molecule type" value="Genomic_DNA"/>
</dbReference>
<dbReference type="AlphaFoldDB" id="A0A3A5M9U3"/>
<comment type="caution">
    <text evidence="1">The sequence shown here is derived from an EMBL/GenBank/DDBJ whole genome shotgun (WGS) entry which is preliminary data.</text>
</comment>
<evidence type="ECO:0008006" key="3">
    <source>
        <dbReference type="Google" id="ProtNLM"/>
    </source>
</evidence>
<dbReference type="SUPFAM" id="SSF51126">
    <property type="entry name" value="Pectin lyase-like"/>
    <property type="match status" value="1"/>
</dbReference>
<dbReference type="InterPro" id="IPR006626">
    <property type="entry name" value="PbH1"/>
</dbReference>
<dbReference type="InterPro" id="IPR012334">
    <property type="entry name" value="Pectin_lyas_fold"/>
</dbReference>
<name>A0A3A5M9U3_9MICC</name>